<dbReference type="AlphaFoldDB" id="A0A2R5ERW5"/>
<dbReference type="PANTHER" id="PTHR43649">
    <property type="entry name" value="ARABINOSE-BINDING PROTEIN-RELATED"/>
    <property type="match status" value="1"/>
</dbReference>
<gene>
    <name evidence="3" type="ORF">PAT3040_04078</name>
</gene>
<dbReference type="SUPFAM" id="SSF53850">
    <property type="entry name" value="Periplasmic binding protein-like II"/>
    <property type="match status" value="1"/>
</dbReference>
<dbReference type="EMBL" id="BDQX01000230">
    <property type="protein sequence ID" value="GBG09432.1"/>
    <property type="molecule type" value="Genomic_DNA"/>
</dbReference>
<feature type="region of interest" description="Disordered" evidence="2">
    <location>
        <begin position="15"/>
        <end position="52"/>
    </location>
</feature>
<evidence type="ECO:0000313" key="3">
    <source>
        <dbReference type="EMBL" id="GBG09432.1"/>
    </source>
</evidence>
<proteinExistence type="predicted"/>
<evidence type="ECO:0000256" key="2">
    <source>
        <dbReference type="SAM" id="MobiDB-lite"/>
    </source>
</evidence>
<feature type="compositionally biased region" description="Polar residues" evidence="2">
    <location>
        <begin position="18"/>
        <end position="41"/>
    </location>
</feature>
<evidence type="ECO:0000256" key="1">
    <source>
        <dbReference type="ARBA" id="ARBA00022729"/>
    </source>
</evidence>
<evidence type="ECO:0008006" key="5">
    <source>
        <dbReference type="Google" id="ProtNLM"/>
    </source>
</evidence>
<organism evidence="3 4">
    <name type="scientific">Paenibacillus agaridevorans</name>
    <dbReference type="NCBI Taxonomy" id="171404"/>
    <lineage>
        <taxon>Bacteria</taxon>
        <taxon>Bacillati</taxon>
        <taxon>Bacillota</taxon>
        <taxon>Bacilli</taxon>
        <taxon>Bacillales</taxon>
        <taxon>Paenibacillaceae</taxon>
        <taxon>Paenibacillus</taxon>
    </lineage>
</organism>
<keyword evidence="4" id="KW-1185">Reference proteome</keyword>
<protein>
    <recommendedName>
        <fullName evidence="5">ABC transporter substrate-binding protein</fullName>
    </recommendedName>
</protein>
<reference evidence="3 4" key="1">
    <citation type="submission" date="2017-08" db="EMBL/GenBank/DDBJ databases">
        <title>Substantial Increase in Enzyme Production by Combined Drug-Resistance Mutations in Paenibacillus agaridevorans.</title>
        <authorList>
            <person name="Tanaka Y."/>
            <person name="Funane K."/>
            <person name="Hosaka T."/>
            <person name="Shiwa Y."/>
            <person name="Fujita N."/>
            <person name="Miyazaki T."/>
            <person name="Yoshikawa H."/>
            <person name="Murakami K."/>
            <person name="Kasahara K."/>
            <person name="Inaoka T."/>
            <person name="Hiraga Y."/>
            <person name="Ochi K."/>
        </authorList>
    </citation>
    <scope>NUCLEOTIDE SEQUENCE [LARGE SCALE GENOMIC DNA]</scope>
    <source>
        <strain evidence="3 4">T-3040</strain>
    </source>
</reference>
<dbReference type="CDD" id="cd13580">
    <property type="entry name" value="PBP2_AlgQ_like_1"/>
    <property type="match status" value="1"/>
</dbReference>
<comment type="caution">
    <text evidence="3">The sequence shown here is derived from an EMBL/GenBank/DDBJ whole genome shotgun (WGS) entry which is preliminary data.</text>
</comment>
<dbReference type="Gene3D" id="3.40.190.10">
    <property type="entry name" value="Periplasmic binding protein-like II"/>
    <property type="match status" value="2"/>
</dbReference>
<keyword evidence="1" id="KW-0732">Signal</keyword>
<dbReference type="Proteomes" id="UP000245202">
    <property type="component" value="Unassembled WGS sequence"/>
</dbReference>
<dbReference type="InterPro" id="IPR050490">
    <property type="entry name" value="Bact_solute-bd_prot1"/>
</dbReference>
<name>A0A2R5ERW5_9BACL</name>
<sequence>MVALLAVTLTLSACSTSNTSSNGESVSPPATGQNNPVNGESSAADETIDPLGKYDPPIDLSVVRSTEWLTFDDENTIDDNIWYDAYLRDLGIKVSNMWTVPSGEAFQSKLNVSISSNDIPDLLSVNAIQLKTLVEAGMIEDLTEIYEKYASEDLKEIMGQDNNQAIHASSFDGKMYAIPALTPAIGTLKMLWIRQDWLDKLKLQPPQTTEEVLQIARAFTNDDPDGNNKKDTYGLSVNKDITSMWNAPGVDGLFQGFGAYPGSWIQDSSGKVVYGSILPEMKPALQMLNQMYKEGLIDKEFGVQDSTKVFESLNAGKTGMFYGDFASPIYANKDTILNVDGAVWNAYPLPSVDGTPANAYLGSTASSFFVVKKGYKNPEAAVKLANYWVHTQYVDVDRSLGQNAETGVAYYPYAILSFSPPLIHLTQHNEVVKALQSGDTSTISEDSQIKIESIKAYRENPKDVGGWLTDRIFGEGHSAMEVVASYLDNQLYVNNALNVPTTPTMSEKMSTLNKMEITMMTRIIMGDVGIEEFDKFVQDWNRQGGEQITKEVNEMN</sequence>
<dbReference type="PANTHER" id="PTHR43649:SF33">
    <property type="entry name" value="POLYGALACTURONAN_RHAMNOGALACTURONAN-BINDING PROTEIN YTCQ"/>
    <property type="match status" value="1"/>
</dbReference>
<evidence type="ECO:0000313" key="4">
    <source>
        <dbReference type="Proteomes" id="UP000245202"/>
    </source>
</evidence>
<accession>A0A2R5ERW5</accession>